<dbReference type="Pfam" id="PF14135">
    <property type="entry name" value="DUF4302"/>
    <property type="match status" value="1"/>
</dbReference>
<dbReference type="InterPro" id="IPR025396">
    <property type="entry name" value="DUF4302"/>
</dbReference>
<feature type="signal peptide" evidence="1">
    <location>
        <begin position="1"/>
        <end position="24"/>
    </location>
</feature>
<organism evidence="2 3">
    <name type="scientific">Prevotella koreensis</name>
    <dbReference type="NCBI Taxonomy" id="2490854"/>
    <lineage>
        <taxon>Bacteria</taxon>
        <taxon>Pseudomonadati</taxon>
        <taxon>Bacteroidota</taxon>
        <taxon>Bacteroidia</taxon>
        <taxon>Bacteroidales</taxon>
        <taxon>Prevotellaceae</taxon>
        <taxon>Prevotella</taxon>
    </lineage>
</organism>
<dbReference type="RefSeq" id="WP_126678808.1">
    <property type="nucleotide sequence ID" value="NZ_RYYU01000001.1"/>
</dbReference>
<protein>
    <submittedName>
        <fullName evidence="2">DUF4302 domain-containing protein</fullName>
    </submittedName>
</protein>
<name>A0A3S0S062_9BACT</name>
<keyword evidence="1" id="KW-0732">Signal</keyword>
<gene>
    <name evidence="2" type="ORF">EHV08_07975</name>
</gene>
<proteinExistence type="predicted"/>
<dbReference type="PROSITE" id="PS51257">
    <property type="entry name" value="PROKAR_LIPOPROTEIN"/>
    <property type="match status" value="1"/>
</dbReference>
<evidence type="ECO:0000313" key="2">
    <source>
        <dbReference type="EMBL" id="RUL59702.1"/>
    </source>
</evidence>
<dbReference type="EMBL" id="RYYU01000001">
    <property type="protein sequence ID" value="RUL59702.1"/>
    <property type="molecule type" value="Genomic_DNA"/>
</dbReference>
<dbReference type="AlphaFoldDB" id="A0A3S0S062"/>
<evidence type="ECO:0000313" key="3">
    <source>
        <dbReference type="Proteomes" id="UP000278983"/>
    </source>
</evidence>
<keyword evidence="3" id="KW-1185">Reference proteome</keyword>
<feature type="chain" id="PRO_5018528835" evidence="1">
    <location>
        <begin position="25"/>
        <end position="451"/>
    </location>
</feature>
<dbReference type="OrthoDB" id="1150854at2"/>
<dbReference type="Proteomes" id="UP000278983">
    <property type="component" value="Unassembled WGS sequence"/>
</dbReference>
<sequence length="451" mass="51194">MKKLNYFLTLIVSLLALSSCTSEVDNYFPESSSERSAKDIEKVQKILTSAPNGWRIEYYGNLTYGGYNVLCKFENGQVTFASEKVGKTHNAGLDDSGNLVGVNQQSSYRLIQSMGTVLSFDGYNEVFHYFSKPKNDDYGQAGDGFAGDFEFRVLSASSEKIELKGRKHGRRIVMYAMPADLQWQDYLNTIMETEKYMSSRSYTLMGEGIPDTVKIKVRQSYRSLVFQYLDEKGDAHAVAAPFIVTPAGFVLYDTLTVRGVKIGDFAKGDTYERFYLANNKNVWLETEEPPLWETLRDGMWFAAYSQIGQYQMPLWDAFKEALKTAGANGKEATLYNVFIGRYENKTGFHFFAGGEQGFISFQFTDPNEEGNEISVKYTLEKPTNRTGKDYMKKHALKPIVEAFAGTGSNPRRFKLETDNKRKPTFIKFTDLNEPTNVFTLSAEQVNYPFNH</sequence>
<accession>A0A3S0S062</accession>
<reference evidence="2 3" key="1">
    <citation type="submission" date="2018-12" db="EMBL/GenBank/DDBJ databases">
        <title>Genome sequencing of Prevotella sp. KCOM 3155 (= JS262).</title>
        <authorList>
            <person name="Kook J.-K."/>
            <person name="Park S.-N."/>
            <person name="Lim Y.K."/>
        </authorList>
    </citation>
    <scope>NUCLEOTIDE SEQUENCE [LARGE SCALE GENOMIC DNA]</scope>
    <source>
        <strain evidence="2 3">KCOM 3155</strain>
    </source>
</reference>
<evidence type="ECO:0000256" key="1">
    <source>
        <dbReference type="SAM" id="SignalP"/>
    </source>
</evidence>
<comment type="caution">
    <text evidence="2">The sequence shown here is derived from an EMBL/GenBank/DDBJ whole genome shotgun (WGS) entry which is preliminary data.</text>
</comment>